<feature type="region of interest" description="Disordered" evidence="7">
    <location>
        <begin position="948"/>
        <end position="979"/>
    </location>
</feature>
<dbReference type="Gene3D" id="3.40.850.10">
    <property type="entry name" value="Kinesin motor domain"/>
    <property type="match status" value="1"/>
</dbReference>
<feature type="region of interest" description="Disordered" evidence="7">
    <location>
        <begin position="739"/>
        <end position="884"/>
    </location>
</feature>
<comment type="similarity">
    <text evidence="6">Belongs to the TRAFAC class myosin-kinesin ATPase superfamily. Myosin family.</text>
</comment>
<evidence type="ECO:0000256" key="6">
    <source>
        <dbReference type="PROSITE-ProRule" id="PRU00782"/>
    </source>
</evidence>
<dbReference type="PROSITE" id="PS51456">
    <property type="entry name" value="MYOSIN_MOTOR"/>
    <property type="match status" value="1"/>
</dbReference>
<evidence type="ECO:0000256" key="4">
    <source>
        <dbReference type="ARBA" id="ARBA00023175"/>
    </source>
</evidence>
<dbReference type="Pfam" id="PF00063">
    <property type="entry name" value="Myosin_head"/>
    <property type="match status" value="1"/>
</dbReference>
<dbReference type="OrthoDB" id="6108017at2759"/>
<dbReference type="SMART" id="SM00242">
    <property type="entry name" value="MYSc"/>
    <property type="match status" value="1"/>
</dbReference>
<evidence type="ECO:0000259" key="8">
    <source>
        <dbReference type="PROSITE" id="PS51456"/>
    </source>
</evidence>
<dbReference type="CDD" id="cd00124">
    <property type="entry name" value="MYSc"/>
    <property type="match status" value="1"/>
</dbReference>
<dbReference type="SUPFAM" id="SSF52540">
    <property type="entry name" value="P-loop containing nucleoside triphosphate hydrolases"/>
    <property type="match status" value="1"/>
</dbReference>
<dbReference type="GO" id="GO:0000146">
    <property type="term" value="F:microfilament motor activity"/>
    <property type="evidence" value="ECO:0007669"/>
    <property type="project" value="TreeGrafter"/>
</dbReference>
<feature type="compositionally biased region" description="Low complexity" evidence="7">
    <location>
        <begin position="1062"/>
        <end position="1071"/>
    </location>
</feature>
<protein>
    <submittedName>
        <fullName evidence="9">Myosin VIIA</fullName>
    </submittedName>
</protein>
<dbReference type="InterPro" id="IPR027417">
    <property type="entry name" value="P-loop_NTPase"/>
</dbReference>
<feature type="domain" description="Myosin motor" evidence="8">
    <location>
        <begin position="17"/>
        <end position="619"/>
    </location>
</feature>
<feature type="region of interest" description="Disordered" evidence="7">
    <location>
        <begin position="437"/>
        <end position="456"/>
    </location>
</feature>
<keyword evidence="4 6" id="KW-0505">Motor protein</keyword>
<feature type="compositionally biased region" description="Basic and acidic residues" evidence="7">
    <location>
        <begin position="826"/>
        <end position="858"/>
    </location>
</feature>
<dbReference type="Proteomes" id="UP000591131">
    <property type="component" value="Unassembled WGS sequence"/>
</dbReference>
<dbReference type="InterPro" id="IPR001609">
    <property type="entry name" value="Myosin_head_motor_dom-like"/>
</dbReference>
<keyword evidence="5 6" id="KW-0009">Actin-binding</keyword>
<dbReference type="GO" id="GO:0005524">
    <property type="term" value="F:ATP binding"/>
    <property type="evidence" value="ECO:0007669"/>
    <property type="project" value="UniProtKB-UniRule"/>
</dbReference>
<organism evidence="9 10">
    <name type="scientific">Perkinsus chesapeaki</name>
    <name type="common">Clam parasite</name>
    <name type="synonym">Perkinsus andrewsi</name>
    <dbReference type="NCBI Taxonomy" id="330153"/>
    <lineage>
        <taxon>Eukaryota</taxon>
        <taxon>Sar</taxon>
        <taxon>Alveolata</taxon>
        <taxon>Perkinsozoa</taxon>
        <taxon>Perkinsea</taxon>
        <taxon>Perkinsida</taxon>
        <taxon>Perkinsidae</taxon>
        <taxon>Perkinsus</taxon>
    </lineage>
</organism>
<feature type="region of interest" description="Disordered" evidence="7">
    <location>
        <begin position="1043"/>
        <end position="1084"/>
    </location>
</feature>
<evidence type="ECO:0000256" key="1">
    <source>
        <dbReference type="ARBA" id="ARBA00022741"/>
    </source>
</evidence>
<feature type="region of interest" description="Disordered" evidence="7">
    <location>
        <begin position="162"/>
        <end position="181"/>
    </location>
</feature>
<dbReference type="PANTHER" id="PTHR13140:SF706">
    <property type="entry name" value="DILUTE CLASS UNCONVENTIONAL MYOSIN, ISOFORM C"/>
    <property type="match status" value="1"/>
</dbReference>
<dbReference type="GO" id="GO:0007015">
    <property type="term" value="P:actin filament organization"/>
    <property type="evidence" value="ECO:0007669"/>
    <property type="project" value="TreeGrafter"/>
</dbReference>
<dbReference type="EMBL" id="JAAPAO010000041">
    <property type="protein sequence ID" value="KAF4675871.1"/>
    <property type="molecule type" value="Genomic_DNA"/>
</dbReference>
<keyword evidence="2 6" id="KW-0067">ATP-binding</keyword>
<evidence type="ECO:0000313" key="9">
    <source>
        <dbReference type="EMBL" id="KAF4675871.1"/>
    </source>
</evidence>
<name>A0A7J6MYB2_PERCH</name>
<keyword evidence="1 6" id="KW-0547">Nucleotide-binding</keyword>
<feature type="binding site" evidence="6">
    <location>
        <begin position="135"/>
        <end position="142"/>
    </location>
    <ligand>
        <name>ATP</name>
        <dbReference type="ChEBI" id="CHEBI:30616"/>
    </ligand>
</feature>
<feature type="compositionally biased region" description="Basic and acidic residues" evidence="7">
    <location>
        <begin position="795"/>
        <end position="807"/>
    </location>
</feature>
<comment type="caution">
    <text evidence="9">The sequence shown here is derived from an EMBL/GenBank/DDBJ whole genome shotgun (WGS) entry which is preliminary data.</text>
</comment>
<sequence length="1116" mass="121456">MESTVMHVTEVDDANHYGVSNNTALVRLDPNSMLKNVQVRFEEAFQEAKRRVRCSSGDSSGIQFLGGGSSIYTWTGSVLLAINPYQQMNVYDVEYVRYHYSKNLNQADPHPFAIASHAYRQLSKTRVSQSIIISGESGAGKTESSKHVMRFLTMLDETFIKSGPNSNRSRGQGAGGRSTLDDRILGTNPILEAFGNAKTVRNDNSSRFGKLMKLNYTLPTASHNAAKPVIKSASIDTYLLARSRVTHTSSAYERSYHIFYLLCAGVKDVEMRKRLRLEDTAGEYTYLTPCKSKGPAKVRDMDDAVAFAEVVEAFTKLGIPESEQMAIFSVVSAVMKLGNIGLYPDEGNPEGKTRTDDGGRKAAEDVAALIGLDELPEPFIDHLTRQRLVVGGNKDITWADIRSTKASTVRDALAKSLYVKVFDYVVDLLNEKLRGDDQSSCVDDGENVNPNPQSPRAAEERSICILDIFGFENLARNSLEQLCINFANERLNEYFTENVVLSEREEYHQEHIPLPDLTPPDNRPTINVIASLSPPGIFEHLRVVTVDYMIRPLDKDYDAIFMSRLAPVAAINWCKDGSGRGKTRVLKCVGPQHPQLFIVNHYAEPVTYSTEGFIEKNKDCDKNVMDLLSLSNSDFIQKLISGDCHNELPRHDLLAGPSKGMEADSDGEGWKGAEYGTGGRMSIQPASRMSVFGGGRPTARSMSIAGHSRMSVAQCFGGGGGVGPTAASKKCIASEFAKQDEGCSSSKRAHSPALESVPPAKRSRSNSSNDIEKNTPQRGDVPMMAASPLAFTPGRPDRSESRLESAQKARRAARADYTGGDSSAVNRREQMQRRERMQSSAEKEKRLKAMRESARWFEDDNGTSLSPIKRVDEEEDDDRCGDRKSLLDISDKEMYDAKPQTKWETDPSQIVVGESQMIVQRVWNRESRRLRSSEVSIPSMVYSESNLRQPSASLNKGRGARARAASANTSAVSGSGAPNATRIPARAVRTTRAAAAVYERENISGLSAAAASTLNISYGGGGGKGRATRMQPPGVTVKSVARGSAADRARSAPITGVRRAVPKAGPAGGVASQPAGSQSKIGRGNGTLRTAAAAVTSTSLLSNNSCRGRGVASKRP</sequence>
<dbReference type="GO" id="GO:0005737">
    <property type="term" value="C:cytoplasm"/>
    <property type="evidence" value="ECO:0007669"/>
    <property type="project" value="TreeGrafter"/>
</dbReference>
<dbReference type="GO" id="GO:0016020">
    <property type="term" value="C:membrane"/>
    <property type="evidence" value="ECO:0007669"/>
    <property type="project" value="TreeGrafter"/>
</dbReference>
<proteinExistence type="inferred from homology"/>
<gene>
    <name evidence="9" type="primary">PLEKHH3</name>
    <name evidence="9" type="ORF">FOL47_007112</name>
</gene>
<dbReference type="PANTHER" id="PTHR13140">
    <property type="entry name" value="MYOSIN"/>
    <property type="match status" value="1"/>
</dbReference>
<dbReference type="Gene3D" id="1.20.120.720">
    <property type="entry name" value="Myosin VI head, motor domain, U50 subdomain"/>
    <property type="match status" value="1"/>
</dbReference>
<keyword evidence="10" id="KW-1185">Reference proteome</keyword>
<comment type="caution">
    <text evidence="6">Lacks conserved residue(s) required for the propagation of feature annotation.</text>
</comment>
<dbReference type="GO" id="GO:0051015">
    <property type="term" value="F:actin filament binding"/>
    <property type="evidence" value="ECO:0007669"/>
    <property type="project" value="TreeGrafter"/>
</dbReference>
<evidence type="ECO:0000256" key="5">
    <source>
        <dbReference type="ARBA" id="ARBA00023203"/>
    </source>
</evidence>
<dbReference type="InterPro" id="IPR036961">
    <property type="entry name" value="Kinesin_motor_dom_sf"/>
</dbReference>
<reference evidence="9 10" key="1">
    <citation type="submission" date="2020-04" db="EMBL/GenBank/DDBJ databases">
        <title>Perkinsus chesapeaki whole genome sequence.</title>
        <authorList>
            <person name="Bogema D.R."/>
        </authorList>
    </citation>
    <scope>NUCLEOTIDE SEQUENCE [LARGE SCALE GENOMIC DNA]</scope>
    <source>
        <strain evidence="9">ATCC PRA-425</strain>
    </source>
</reference>
<evidence type="ECO:0000313" key="10">
    <source>
        <dbReference type="Proteomes" id="UP000591131"/>
    </source>
</evidence>
<dbReference type="AlphaFoldDB" id="A0A7J6MYB2"/>
<evidence type="ECO:0000256" key="3">
    <source>
        <dbReference type="ARBA" id="ARBA00023123"/>
    </source>
</evidence>
<evidence type="ECO:0000256" key="2">
    <source>
        <dbReference type="ARBA" id="ARBA00022840"/>
    </source>
</evidence>
<dbReference type="PRINTS" id="PR00193">
    <property type="entry name" value="MYOSINHEAVY"/>
</dbReference>
<dbReference type="Gene3D" id="1.20.58.530">
    <property type="match status" value="1"/>
</dbReference>
<keyword evidence="3 6" id="KW-0518">Myosin</keyword>
<evidence type="ECO:0000256" key="7">
    <source>
        <dbReference type="SAM" id="MobiDB-lite"/>
    </source>
</evidence>
<dbReference type="GO" id="GO:0016459">
    <property type="term" value="C:myosin complex"/>
    <property type="evidence" value="ECO:0007669"/>
    <property type="project" value="UniProtKB-KW"/>
</dbReference>
<accession>A0A7J6MYB2</accession>
<feature type="compositionally biased region" description="Low complexity" evidence="7">
    <location>
        <begin position="962"/>
        <end position="973"/>
    </location>
</feature>
<dbReference type="Gene3D" id="1.10.10.820">
    <property type="match status" value="1"/>
</dbReference>